<evidence type="ECO:0000256" key="2">
    <source>
        <dbReference type="ARBA" id="ARBA00023125"/>
    </source>
</evidence>
<dbReference type="PRINTS" id="PR01727">
    <property type="entry name" value="DNABINDINGHU"/>
</dbReference>
<dbReference type="PANTHER" id="PTHR33175">
    <property type="entry name" value="DNA-BINDING PROTEIN HU"/>
    <property type="match status" value="1"/>
</dbReference>
<gene>
    <name evidence="5" type="ORF">YP76_25180</name>
</gene>
<evidence type="ECO:0000256" key="3">
    <source>
        <dbReference type="RuleBase" id="RU003939"/>
    </source>
</evidence>
<dbReference type="GO" id="GO:0005829">
    <property type="term" value="C:cytosol"/>
    <property type="evidence" value="ECO:0007669"/>
    <property type="project" value="TreeGrafter"/>
</dbReference>
<dbReference type="SUPFAM" id="SSF47729">
    <property type="entry name" value="IHF-like DNA-binding proteins"/>
    <property type="match status" value="1"/>
</dbReference>
<reference evidence="5 6" key="1">
    <citation type="submission" date="2015-04" db="EMBL/GenBank/DDBJ databases">
        <title>Genome sequence of aromatic hydrocarbons-degrading Sphingobium chungbukense DJ77.</title>
        <authorList>
            <person name="Kim Y.-C."/>
            <person name="Chae J.-C."/>
        </authorList>
    </citation>
    <scope>NUCLEOTIDE SEQUENCE [LARGE SCALE GENOMIC DNA]</scope>
    <source>
        <strain evidence="5 6">DJ77</strain>
    </source>
</reference>
<name>A0A0M3AHQ3_9SPHN</name>
<evidence type="ECO:0000313" key="6">
    <source>
        <dbReference type="Proteomes" id="UP000033874"/>
    </source>
</evidence>
<organism evidence="5 6">
    <name type="scientific">Sphingobium chungbukense</name>
    <dbReference type="NCBI Taxonomy" id="56193"/>
    <lineage>
        <taxon>Bacteria</taxon>
        <taxon>Pseudomonadati</taxon>
        <taxon>Pseudomonadota</taxon>
        <taxon>Alphaproteobacteria</taxon>
        <taxon>Sphingomonadales</taxon>
        <taxon>Sphingomonadaceae</taxon>
        <taxon>Sphingobium</taxon>
    </lineage>
</organism>
<comment type="caution">
    <text evidence="5">The sequence shown here is derived from an EMBL/GenBank/DDBJ whole genome shotgun (WGS) entry which is preliminary data.</text>
</comment>
<keyword evidence="6" id="KW-1185">Reference proteome</keyword>
<proteinExistence type="inferred from homology"/>
<dbReference type="InterPro" id="IPR000119">
    <property type="entry name" value="Hist_DNA-bd"/>
</dbReference>
<dbReference type="AlphaFoldDB" id="A0A0M3AHQ3"/>
<dbReference type="CDD" id="cd13836">
    <property type="entry name" value="IHF_B"/>
    <property type="match status" value="1"/>
</dbReference>
<dbReference type="PATRIC" id="fig|56193.3.peg.5320"/>
<dbReference type="PROSITE" id="PS00045">
    <property type="entry name" value="HISTONE_LIKE"/>
    <property type="match status" value="1"/>
</dbReference>
<dbReference type="STRING" id="56193.YP76_25180"/>
<evidence type="ECO:0000256" key="1">
    <source>
        <dbReference type="ARBA" id="ARBA00010529"/>
    </source>
</evidence>
<dbReference type="GO" id="GO:0003677">
    <property type="term" value="F:DNA binding"/>
    <property type="evidence" value="ECO:0007669"/>
    <property type="project" value="UniProtKB-KW"/>
</dbReference>
<dbReference type="PANTHER" id="PTHR33175:SF5">
    <property type="entry name" value="INTEGRATION HOST FACTOR SUBUNIT BETA"/>
    <property type="match status" value="1"/>
</dbReference>
<protein>
    <submittedName>
        <fullName evidence="5">Integration host factor subunit beta</fullName>
    </submittedName>
</protein>
<keyword evidence="2" id="KW-0238">DNA-binding</keyword>
<evidence type="ECO:0000256" key="4">
    <source>
        <dbReference type="SAM" id="MobiDB-lite"/>
    </source>
</evidence>
<dbReference type="EMBL" id="LBIC01000020">
    <property type="protein sequence ID" value="KKW89538.1"/>
    <property type="molecule type" value="Genomic_DNA"/>
</dbReference>
<dbReference type="InterPro" id="IPR020816">
    <property type="entry name" value="Histone-like_DNA-bd_CS"/>
</dbReference>
<feature type="region of interest" description="Disordered" evidence="4">
    <location>
        <begin position="48"/>
        <end position="67"/>
    </location>
</feature>
<dbReference type="GO" id="GO:0030527">
    <property type="term" value="F:structural constituent of chromatin"/>
    <property type="evidence" value="ECO:0007669"/>
    <property type="project" value="InterPro"/>
</dbReference>
<comment type="similarity">
    <text evidence="1 3">Belongs to the bacterial histone-like protein family.</text>
</comment>
<sequence>MIRSELIQKMLEEHPDLSASEVESIVNLFFQEIIDNLAKGGRVEIRGFGTFTPRPRMARMGRNPRTGECVPVAEKNAVHFRPGKRMRERLRAQGSGD</sequence>
<dbReference type="Proteomes" id="UP000033874">
    <property type="component" value="Unassembled WGS sequence"/>
</dbReference>
<accession>A0A0M3AHQ3</accession>
<dbReference type="Gene3D" id="4.10.520.10">
    <property type="entry name" value="IHF-like DNA-binding proteins"/>
    <property type="match status" value="1"/>
</dbReference>
<dbReference type="RefSeq" id="WP_021243576.1">
    <property type="nucleotide sequence ID" value="NZ_LBIC01000020.1"/>
</dbReference>
<dbReference type="InterPro" id="IPR010992">
    <property type="entry name" value="IHF-like_DNA-bd_dom_sf"/>
</dbReference>
<evidence type="ECO:0000313" key="5">
    <source>
        <dbReference type="EMBL" id="KKW89538.1"/>
    </source>
</evidence>
<dbReference type="SMART" id="SM00411">
    <property type="entry name" value="BHL"/>
    <property type="match status" value="1"/>
</dbReference>
<dbReference type="Pfam" id="PF00216">
    <property type="entry name" value="Bac_DNA_binding"/>
    <property type="match status" value="1"/>
</dbReference>